<gene>
    <name evidence="1" type="ORF">ZYGR_0AI06500</name>
</gene>
<name>A0A1Q3AC60_ZYGRO</name>
<evidence type="ECO:0008006" key="3">
    <source>
        <dbReference type="Google" id="ProtNLM"/>
    </source>
</evidence>
<sequence length="105" mass="12194">MQRNESGNGESNVVHPAELIVYSLLSNDLDGIYQSINDLRESQALLILMLRKIKSSLKEESQLLYDKSNWKNDNERLDALRKRVDSLKSRFQTLKSRSDKLVQKE</sequence>
<dbReference type="Proteomes" id="UP000187013">
    <property type="component" value="Unassembled WGS sequence"/>
</dbReference>
<accession>A0A1Q3AC60</accession>
<dbReference type="AlphaFoldDB" id="A0A1Q3AC60"/>
<protein>
    <recommendedName>
        <fullName evidence="3">Biogenesis of lysosome-related organelles complex 1 subunit SNN1</fullName>
    </recommendedName>
</protein>
<dbReference type="EMBL" id="BDGX01000035">
    <property type="protein sequence ID" value="GAV53366.1"/>
    <property type="molecule type" value="Genomic_DNA"/>
</dbReference>
<reference evidence="1 2" key="1">
    <citation type="submission" date="2016-08" db="EMBL/GenBank/DDBJ databases">
        <title>Draft genome sequence of allopolyploid Zygosaccharomyces rouxii.</title>
        <authorList>
            <person name="Watanabe J."/>
            <person name="Uehara K."/>
            <person name="Mogi Y."/>
            <person name="Tsukioka Y."/>
        </authorList>
    </citation>
    <scope>NUCLEOTIDE SEQUENCE [LARGE SCALE GENOMIC DNA]</scope>
    <source>
        <strain evidence="1 2">NBRC 110957</strain>
    </source>
</reference>
<evidence type="ECO:0000313" key="1">
    <source>
        <dbReference type="EMBL" id="GAV53366.1"/>
    </source>
</evidence>
<dbReference type="Pfam" id="PF14712">
    <property type="entry name" value="Snapin_Pallidin"/>
    <property type="match status" value="1"/>
</dbReference>
<proteinExistence type="predicted"/>
<comment type="caution">
    <text evidence="1">The sequence shown here is derived from an EMBL/GenBank/DDBJ whole genome shotgun (WGS) entry which is preliminary data.</text>
</comment>
<evidence type="ECO:0000313" key="2">
    <source>
        <dbReference type="Proteomes" id="UP000187013"/>
    </source>
</evidence>
<dbReference type="OrthoDB" id="4065244at2759"/>
<dbReference type="InterPro" id="IPR028119">
    <property type="entry name" value="Snapin/Pallidin/Snn1"/>
</dbReference>
<organism evidence="1 2">
    <name type="scientific">Zygosaccharomyces rouxii</name>
    <dbReference type="NCBI Taxonomy" id="4956"/>
    <lineage>
        <taxon>Eukaryota</taxon>
        <taxon>Fungi</taxon>
        <taxon>Dikarya</taxon>
        <taxon>Ascomycota</taxon>
        <taxon>Saccharomycotina</taxon>
        <taxon>Saccharomycetes</taxon>
        <taxon>Saccharomycetales</taxon>
        <taxon>Saccharomycetaceae</taxon>
        <taxon>Zygosaccharomyces</taxon>
    </lineage>
</organism>